<protein>
    <recommendedName>
        <fullName evidence="4">SdpI/YhfL protein family protein</fullName>
    </recommendedName>
</protein>
<dbReference type="Proteomes" id="UP000199504">
    <property type="component" value="Unassembled WGS sequence"/>
</dbReference>
<feature type="transmembrane region" description="Helical" evidence="1">
    <location>
        <begin position="15"/>
        <end position="37"/>
    </location>
</feature>
<reference evidence="3" key="1">
    <citation type="submission" date="2016-06" db="EMBL/GenBank/DDBJ databases">
        <authorList>
            <person name="Varghese N."/>
            <person name="Submissions Spin"/>
        </authorList>
    </citation>
    <scope>NUCLEOTIDE SEQUENCE [LARGE SCALE GENOMIC DNA]</scope>
    <source>
        <strain evidence="3">DSM 44830</strain>
    </source>
</reference>
<dbReference type="EMBL" id="FMCX01000001">
    <property type="protein sequence ID" value="SCE84916.1"/>
    <property type="molecule type" value="Genomic_DNA"/>
</dbReference>
<dbReference type="STRING" id="262898.GA0070564_1011300"/>
<keyword evidence="3" id="KW-1185">Reference proteome</keyword>
<evidence type="ECO:0008006" key="4">
    <source>
        <dbReference type="Google" id="ProtNLM"/>
    </source>
</evidence>
<name>A0A1C4VLT9_9ACTN</name>
<feature type="transmembrane region" description="Helical" evidence="1">
    <location>
        <begin position="60"/>
        <end position="79"/>
    </location>
</feature>
<keyword evidence="1" id="KW-1133">Transmembrane helix</keyword>
<evidence type="ECO:0000313" key="3">
    <source>
        <dbReference type="Proteomes" id="UP000199504"/>
    </source>
</evidence>
<evidence type="ECO:0000313" key="2">
    <source>
        <dbReference type="EMBL" id="SCE84916.1"/>
    </source>
</evidence>
<accession>A0A1C4VLT9</accession>
<feature type="transmembrane region" description="Helical" evidence="1">
    <location>
        <begin position="91"/>
        <end position="110"/>
    </location>
</feature>
<dbReference type="AlphaFoldDB" id="A0A1C4VLT9"/>
<gene>
    <name evidence="2" type="ORF">GA0070564_1011300</name>
</gene>
<sequence>MMGRMSVDDPDPVALALRLVLVALGFGLVLIGGRVAVTRRFPVAWVRVAHLTAAQRSEPVRWGGTVALIGAGVLVQQVPSLASVPHPVGSVLFAVALLLVLGALGWWTLVRR</sequence>
<keyword evidence="1" id="KW-0812">Transmembrane</keyword>
<proteinExistence type="predicted"/>
<evidence type="ECO:0000256" key="1">
    <source>
        <dbReference type="SAM" id="Phobius"/>
    </source>
</evidence>
<organism evidence="2 3">
    <name type="scientific">Micromonospora mirobrigensis</name>
    <dbReference type="NCBI Taxonomy" id="262898"/>
    <lineage>
        <taxon>Bacteria</taxon>
        <taxon>Bacillati</taxon>
        <taxon>Actinomycetota</taxon>
        <taxon>Actinomycetes</taxon>
        <taxon>Micromonosporales</taxon>
        <taxon>Micromonosporaceae</taxon>
        <taxon>Micromonospora</taxon>
    </lineage>
</organism>
<keyword evidence="1" id="KW-0472">Membrane</keyword>